<evidence type="ECO:0000256" key="4">
    <source>
        <dbReference type="ARBA" id="ARBA00022827"/>
    </source>
</evidence>
<dbReference type="Gene3D" id="3.50.50.60">
    <property type="entry name" value="FAD/NAD(P)-binding domain"/>
    <property type="match status" value="1"/>
</dbReference>
<evidence type="ECO:0000256" key="2">
    <source>
        <dbReference type="ARBA" id="ARBA00010790"/>
    </source>
</evidence>
<dbReference type="RefSeq" id="WP_345270715.1">
    <property type="nucleotide sequence ID" value="NZ_BAABHB010000014.1"/>
</dbReference>
<keyword evidence="4" id="KW-0274">FAD</keyword>
<dbReference type="PANTHER" id="PTHR11552:SF147">
    <property type="entry name" value="CHOLINE DEHYDROGENASE, MITOCHONDRIAL"/>
    <property type="match status" value="1"/>
</dbReference>
<organism evidence="6 7">
    <name type="scientific">Nibrella viscosa</name>
    <dbReference type="NCBI Taxonomy" id="1084524"/>
    <lineage>
        <taxon>Bacteria</taxon>
        <taxon>Pseudomonadati</taxon>
        <taxon>Bacteroidota</taxon>
        <taxon>Cytophagia</taxon>
        <taxon>Cytophagales</taxon>
        <taxon>Spirosomataceae</taxon>
        <taxon>Nibrella</taxon>
    </lineage>
</organism>
<dbReference type="SUPFAM" id="SSF51905">
    <property type="entry name" value="FAD/NAD(P)-binding domain"/>
    <property type="match status" value="1"/>
</dbReference>
<dbReference type="Gene3D" id="3.30.560.10">
    <property type="entry name" value="Glucose Oxidase, domain 3"/>
    <property type="match status" value="1"/>
</dbReference>
<evidence type="ECO:0000313" key="6">
    <source>
        <dbReference type="EMBL" id="GAA4416805.1"/>
    </source>
</evidence>
<dbReference type="InterPro" id="IPR012132">
    <property type="entry name" value="GMC_OxRdtase"/>
</dbReference>
<comment type="caution">
    <text evidence="6">The sequence shown here is derived from an EMBL/GenBank/DDBJ whole genome shotgun (WGS) entry which is preliminary data.</text>
</comment>
<dbReference type="PANTHER" id="PTHR11552">
    <property type="entry name" value="GLUCOSE-METHANOL-CHOLINE GMC OXIDOREDUCTASE"/>
    <property type="match status" value="1"/>
</dbReference>
<feature type="domain" description="Glucose-methanol-choline oxidoreductase N-terminal" evidence="5">
    <location>
        <begin position="256"/>
        <end position="270"/>
    </location>
</feature>
<dbReference type="PIRSF" id="PIRSF000137">
    <property type="entry name" value="Alcohol_oxidase"/>
    <property type="match status" value="1"/>
</dbReference>
<proteinExistence type="inferred from homology"/>
<reference evidence="7" key="1">
    <citation type="journal article" date="2019" name="Int. J. Syst. Evol. Microbiol.">
        <title>The Global Catalogue of Microorganisms (GCM) 10K type strain sequencing project: providing services to taxonomists for standard genome sequencing and annotation.</title>
        <authorList>
            <consortium name="The Broad Institute Genomics Platform"/>
            <consortium name="The Broad Institute Genome Sequencing Center for Infectious Disease"/>
            <person name="Wu L."/>
            <person name="Ma J."/>
        </authorList>
    </citation>
    <scope>NUCLEOTIDE SEQUENCE [LARGE SCALE GENOMIC DNA]</scope>
    <source>
        <strain evidence="7">JCM 17925</strain>
    </source>
</reference>
<dbReference type="InterPro" id="IPR000172">
    <property type="entry name" value="GMC_OxRdtase_N"/>
</dbReference>
<dbReference type="InterPro" id="IPR036188">
    <property type="entry name" value="FAD/NAD-bd_sf"/>
</dbReference>
<evidence type="ECO:0000256" key="3">
    <source>
        <dbReference type="ARBA" id="ARBA00022630"/>
    </source>
</evidence>
<comment type="similarity">
    <text evidence="2">Belongs to the GMC oxidoreductase family.</text>
</comment>
<dbReference type="InterPro" id="IPR007867">
    <property type="entry name" value="GMC_OxRtase_C"/>
</dbReference>
<keyword evidence="3" id="KW-0285">Flavoprotein</keyword>
<dbReference type="SUPFAM" id="SSF54373">
    <property type="entry name" value="FAD-linked reductases, C-terminal domain"/>
    <property type="match status" value="1"/>
</dbReference>
<sequence>MKVDYIIVGAGSAGCVLANRLSADPSVSVLLLEAGGPDKKREIHIPGAYSKLNRTAVDWGFWTEPQAAIGGRRLYQPRGKTLGGCSSTNAMAYVRGNREDYNDWARLGNAGWSYEEVLPYFIRSEHNEQFDQLDTRYHGQGGPLNVTYATRFRTPLANAFVEACKQTGIPENHDMNGAEQEGAGYFQFTIKDGRRHSTASAFLKPVLHRTNLTIVTHAHTRQVLLENDRAVGVEFLTGKNTTEKAYANREVILSAGSFQSPQLLMLSGIGPADSLRRHSIAVKRELPGVGQNLQDHLFTGVNSLCKQLVGTNHYLKPWEQTKALMQYFLYRRGPLTISPLEANAFLRTDDSPGQARPDRVDLQFQFAPIHNGHDYSVDMYDLNTYPRTDGYIILPTLLRPKSVGNVDLRSANPLDAPVIQPNFLTVEEDRRLLIKGTRQALDVMQAAAFQPYCERIQTPPDRSSDEAIWQHIARQVETVYHPVGTCKMGSDEMAVVDAELRVHGIVGLRVADASIMPVIVSGNTNAAVIMIGEKAADLVQGRRVASKATSESGFSGYDPLPA</sequence>
<accession>A0ABP8KV96</accession>
<evidence type="ECO:0000313" key="7">
    <source>
        <dbReference type="Proteomes" id="UP001500936"/>
    </source>
</evidence>
<comment type="cofactor">
    <cofactor evidence="1">
        <name>FAD</name>
        <dbReference type="ChEBI" id="CHEBI:57692"/>
    </cofactor>
</comment>
<protein>
    <submittedName>
        <fullName evidence="6">Choline dehydrogenase</fullName>
    </submittedName>
</protein>
<dbReference type="PROSITE" id="PS00624">
    <property type="entry name" value="GMC_OXRED_2"/>
    <property type="match status" value="1"/>
</dbReference>
<gene>
    <name evidence="6" type="ORF">GCM10023187_48610</name>
</gene>
<dbReference type="PROSITE" id="PS51257">
    <property type="entry name" value="PROKAR_LIPOPROTEIN"/>
    <property type="match status" value="1"/>
</dbReference>
<dbReference type="Pfam" id="PF00732">
    <property type="entry name" value="GMC_oxred_N"/>
    <property type="match status" value="1"/>
</dbReference>
<dbReference type="Pfam" id="PF05199">
    <property type="entry name" value="GMC_oxred_C"/>
    <property type="match status" value="1"/>
</dbReference>
<name>A0ABP8KV96_9BACT</name>
<dbReference type="Proteomes" id="UP001500936">
    <property type="component" value="Unassembled WGS sequence"/>
</dbReference>
<keyword evidence="7" id="KW-1185">Reference proteome</keyword>
<dbReference type="EMBL" id="BAABHB010000014">
    <property type="protein sequence ID" value="GAA4416805.1"/>
    <property type="molecule type" value="Genomic_DNA"/>
</dbReference>
<evidence type="ECO:0000256" key="1">
    <source>
        <dbReference type="ARBA" id="ARBA00001974"/>
    </source>
</evidence>
<evidence type="ECO:0000259" key="5">
    <source>
        <dbReference type="PROSITE" id="PS00624"/>
    </source>
</evidence>